<evidence type="ECO:0000313" key="12">
    <source>
        <dbReference type="EMBL" id="MBS4883333.1"/>
    </source>
</evidence>
<dbReference type="SUPFAM" id="SSF55874">
    <property type="entry name" value="ATPase domain of HSP90 chaperone/DNA topoisomerase II/histidine kinase"/>
    <property type="match status" value="1"/>
</dbReference>
<feature type="binding site" evidence="9">
    <location>
        <position position="83"/>
    </location>
    <ligand>
        <name>ATP</name>
        <dbReference type="ChEBI" id="CHEBI:30616"/>
    </ligand>
</feature>
<dbReference type="Gene3D" id="3.30.565.10">
    <property type="entry name" value="Histidine kinase-like ATPase, C-terminal domain"/>
    <property type="match status" value="1"/>
</dbReference>
<comment type="similarity">
    <text evidence="2 8">Belongs to the heat shock protein 90 family.</text>
</comment>
<keyword evidence="3 8" id="KW-0963">Cytoplasm</keyword>
<evidence type="ECO:0000256" key="1">
    <source>
        <dbReference type="ARBA" id="ARBA00004496"/>
    </source>
</evidence>
<dbReference type="PROSITE" id="PS00298">
    <property type="entry name" value="HSP90"/>
    <property type="match status" value="1"/>
</dbReference>
<dbReference type="Pfam" id="PF00183">
    <property type="entry name" value="HSP90"/>
    <property type="match status" value="1"/>
</dbReference>
<dbReference type="Gene3D" id="3.40.50.11260">
    <property type="match status" value="1"/>
</dbReference>
<dbReference type="FunFam" id="3.30.565.10:FF:000009">
    <property type="entry name" value="Molecular chaperone HtpG"/>
    <property type="match status" value="1"/>
</dbReference>
<dbReference type="InterPro" id="IPR003594">
    <property type="entry name" value="HATPase_dom"/>
</dbReference>
<feature type="binding site" evidence="9">
    <location>
        <position position="36"/>
    </location>
    <ligand>
        <name>ATP</name>
        <dbReference type="ChEBI" id="CHEBI:30616"/>
    </ligand>
</feature>
<comment type="function">
    <text evidence="8">Molecular chaperone. Has ATPase activity.</text>
</comment>
<dbReference type="InterPro" id="IPR020575">
    <property type="entry name" value="Hsp90_N"/>
</dbReference>
<comment type="caution">
    <text evidence="12">The sequence shown here is derived from an EMBL/GenBank/DDBJ whole genome shotgun (WGS) entry which is preliminary data.</text>
</comment>
<dbReference type="HAMAP" id="MF_00505">
    <property type="entry name" value="HSP90"/>
    <property type="match status" value="1"/>
</dbReference>
<gene>
    <name evidence="8 12" type="primary">htpG</name>
    <name evidence="12" type="ORF">KHZ85_01010</name>
</gene>
<dbReference type="EMBL" id="JAGZMZ010000002">
    <property type="protein sequence ID" value="MBS4883333.1"/>
    <property type="molecule type" value="Genomic_DNA"/>
</dbReference>
<proteinExistence type="inferred from homology"/>
<protein>
    <recommendedName>
        <fullName evidence="8">Chaperone protein HtpG</fullName>
    </recommendedName>
    <alternativeName>
        <fullName evidence="8">Heat shock protein HtpG</fullName>
    </alternativeName>
    <alternativeName>
        <fullName evidence="8">High temperature protein G</fullName>
    </alternativeName>
</protein>
<dbReference type="SMART" id="SM00387">
    <property type="entry name" value="HATPase_c"/>
    <property type="match status" value="1"/>
</dbReference>
<name>A0A942ZYL9_9FIRM</name>
<dbReference type="Gene3D" id="1.20.120.790">
    <property type="entry name" value="Heat shock protein 90, C-terminal domain"/>
    <property type="match status" value="1"/>
</dbReference>
<dbReference type="InterPro" id="IPR037196">
    <property type="entry name" value="HSP90_C"/>
</dbReference>
<evidence type="ECO:0000256" key="9">
    <source>
        <dbReference type="PIRSR" id="PIRSR002583-1"/>
    </source>
</evidence>
<evidence type="ECO:0000256" key="5">
    <source>
        <dbReference type="ARBA" id="ARBA00022840"/>
    </source>
</evidence>
<keyword evidence="4 8" id="KW-0547">Nucleotide-binding</keyword>
<organism evidence="12 13">
    <name type="scientific">Amedibacillus dolichus</name>
    <dbReference type="NCBI Taxonomy" id="31971"/>
    <lineage>
        <taxon>Bacteria</taxon>
        <taxon>Bacillati</taxon>
        <taxon>Bacillota</taxon>
        <taxon>Erysipelotrichia</taxon>
        <taxon>Erysipelotrichales</taxon>
        <taxon>Erysipelotrichaceae</taxon>
        <taxon>Amedibacillus</taxon>
    </lineage>
</organism>
<feature type="binding site" evidence="9">
    <location>
        <position position="78"/>
    </location>
    <ligand>
        <name>ATP</name>
        <dbReference type="ChEBI" id="CHEBI:30616"/>
    </ligand>
</feature>
<dbReference type="GO" id="GO:0051082">
    <property type="term" value="F:unfolded protein binding"/>
    <property type="evidence" value="ECO:0007669"/>
    <property type="project" value="UniProtKB-UniRule"/>
</dbReference>
<evidence type="ECO:0000256" key="2">
    <source>
        <dbReference type="ARBA" id="ARBA00008239"/>
    </source>
</evidence>
<dbReference type="Proteomes" id="UP000753219">
    <property type="component" value="Unassembled WGS sequence"/>
</dbReference>
<dbReference type="InterPro" id="IPR001404">
    <property type="entry name" value="Hsp90_fam"/>
</dbReference>
<dbReference type="RefSeq" id="WP_022420448.1">
    <property type="nucleotide sequence ID" value="NZ_CAJKGD010000001.1"/>
</dbReference>
<feature type="binding site" evidence="9">
    <location>
        <position position="172"/>
    </location>
    <ligand>
        <name>ATP</name>
        <dbReference type="ChEBI" id="CHEBI:30616"/>
    </ligand>
</feature>
<keyword evidence="6 8" id="KW-0346">Stress response</keyword>
<dbReference type="NCBIfam" id="NF003555">
    <property type="entry name" value="PRK05218.1"/>
    <property type="match status" value="1"/>
</dbReference>
<dbReference type="SUPFAM" id="SSF54211">
    <property type="entry name" value="Ribosomal protein S5 domain 2-like"/>
    <property type="match status" value="1"/>
</dbReference>
<comment type="subcellular location">
    <subcellularLocation>
        <location evidence="1 8">Cytoplasm</location>
    </subcellularLocation>
</comment>
<feature type="domain" description="Histidine kinase/HSP90-like ATPase" evidence="11">
    <location>
        <begin position="25"/>
        <end position="182"/>
    </location>
</feature>
<dbReference type="PRINTS" id="PR00775">
    <property type="entry name" value="HEATSHOCK90"/>
</dbReference>
<feature type="coiled-coil region" evidence="10">
    <location>
        <begin position="506"/>
        <end position="533"/>
    </location>
</feature>
<feature type="region of interest" description="C" evidence="8">
    <location>
        <begin position="567"/>
        <end position="646"/>
    </location>
</feature>
<dbReference type="GO" id="GO:0140662">
    <property type="term" value="F:ATP-dependent protein folding chaperone"/>
    <property type="evidence" value="ECO:0007669"/>
    <property type="project" value="InterPro"/>
</dbReference>
<dbReference type="CDD" id="cd16927">
    <property type="entry name" value="HATPase_Hsp90-like"/>
    <property type="match status" value="1"/>
</dbReference>
<dbReference type="SUPFAM" id="SSF110942">
    <property type="entry name" value="HSP90 C-terminal domain"/>
    <property type="match status" value="1"/>
</dbReference>
<comment type="subunit">
    <text evidence="8">Homodimer.</text>
</comment>
<feature type="binding site" evidence="9">
    <location>
        <position position="97"/>
    </location>
    <ligand>
        <name>ATP</name>
        <dbReference type="ChEBI" id="CHEBI:30616"/>
    </ligand>
</feature>
<dbReference type="GO" id="GO:0005737">
    <property type="term" value="C:cytoplasm"/>
    <property type="evidence" value="ECO:0007669"/>
    <property type="project" value="UniProtKB-SubCell"/>
</dbReference>
<feature type="binding site" evidence="9">
    <location>
        <begin position="98"/>
        <end position="99"/>
    </location>
    <ligand>
        <name>ATP</name>
        <dbReference type="ChEBI" id="CHEBI:30616"/>
    </ligand>
</feature>
<feature type="binding site" evidence="9">
    <location>
        <position position="91"/>
    </location>
    <ligand>
        <name>ATP</name>
        <dbReference type="ChEBI" id="CHEBI:30616"/>
    </ligand>
</feature>
<evidence type="ECO:0000256" key="8">
    <source>
        <dbReference type="HAMAP-Rule" id="MF_00505"/>
    </source>
</evidence>
<dbReference type="GO" id="GO:0016887">
    <property type="term" value="F:ATP hydrolysis activity"/>
    <property type="evidence" value="ECO:0007669"/>
    <property type="project" value="InterPro"/>
</dbReference>
<evidence type="ECO:0000259" key="11">
    <source>
        <dbReference type="SMART" id="SM00387"/>
    </source>
</evidence>
<comment type="caution">
    <text evidence="8">Lacks conserved residue(s) required for the propagation of feature annotation.</text>
</comment>
<keyword evidence="7 8" id="KW-0143">Chaperone</keyword>
<dbReference type="PIRSF" id="PIRSF002583">
    <property type="entry name" value="Hsp90"/>
    <property type="match status" value="1"/>
</dbReference>
<keyword evidence="5 8" id="KW-0067">ATP-binding</keyword>
<evidence type="ECO:0000256" key="6">
    <source>
        <dbReference type="ARBA" id="ARBA00023016"/>
    </source>
</evidence>
<feature type="binding site" evidence="9">
    <location>
        <position position="355"/>
    </location>
    <ligand>
        <name>ATP</name>
        <dbReference type="ChEBI" id="CHEBI:30616"/>
    </ligand>
</feature>
<dbReference type="Gene3D" id="3.30.230.80">
    <property type="match status" value="1"/>
</dbReference>
<evidence type="ECO:0000256" key="10">
    <source>
        <dbReference type="SAM" id="Coils"/>
    </source>
</evidence>
<accession>A0A942ZYL9</accession>
<sequence>MARKKQFKAESKRLLDLMINSIYTHKEIFLRELISNASDAIDKLYYQSLSENDSAVDRSAFKIHLDIDKENRALVISDNGIGMDKEELEENLGTIAKSGSLAFKEGLSEEEKKDEAVDIIGQFGVGFYSAFMVASRVEVLTKKYGSDTAYEWSSDAVDGYTIEEAQKDSCGTTITLYLKDNTDDDNYDEYLQQYEIERLVKKYSDYIRFPIEMMMETQKRVDEETPEGEEKPAEPKYETVLELKTLNSMIPLWKRNKSEITKEEYNEFYQDKFNDFHEPQRVIHTSVEGAVSFSTLMFIPGKAPYNYYQQDYKKGLQLYSRGVFIMDNAEELIPEHFRFVKGLVDSQDLSLNISREMLQHDRQLKVIANRIEKKIKSELLLMLRNEREEYEKFWNNFGLQIKFGVYNDYGMHKDLLQDLLLFYSSKEEKLVTLDEYVARMEEGQEFIYFMSGDKIENIDQMPTVKKVKDKGYEILYLTDNVDEFALQVLGSFKDKKFKNISQGDLNLDSEEEKKELEKKAEENKDLLGGIKEALGEKVKEVKISSRLVDDPVCLSSDDGMSFEMEKVLSAMPEGNPYGMKASRILEINPNHEIFKALQKVYADDANAVKDYAELLYDQALLIEGFPIENPTEFAKKICDFMVKASK</sequence>
<evidence type="ECO:0000256" key="4">
    <source>
        <dbReference type="ARBA" id="ARBA00022741"/>
    </source>
</evidence>
<feature type="binding site" evidence="9">
    <location>
        <begin position="122"/>
        <end position="127"/>
    </location>
    <ligand>
        <name>ATP</name>
        <dbReference type="ChEBI" id="CHEBI:30616"/>
    </ligand>
</feature>
<dbReference type="InterPro" id="IPR019805">
    <property type="entry name" value="Heat_shock_protein_90_CS"/>
</dbReference>
<dbReference type="GO" id="GO:0005524">
    <property type="term" value="F:ATP binding"/>
    <property type="evidence" value="ECO:0007669"/>
    <property type="project" value="UniProtKB-UniRule"/>
</dbReference>
<dbReference type="InterPro" id="IPR036890">
    <property type="entry name" value="HATPase_C_sf"/>
</dbReference>
<keyword evidence="10" id="KW-0175">Coiled coil</keyword>
<evidence type="ECO:0000313" key="13">
    <source>
        <dbReference type="Proteomes" id="UP000753219"/>
    </source>
</evidence>
<feature type="binding site" evidence="9">
    <location>
        <position position="32"/>
    </location>
    <ligand>
        <name>ATP</name>
        <dbReference type="ChEBI" id="CHEBI:30616"/>
    </ligand>
</feature>
<dbReference type="PANTHER" id="PTHR11528">
    <property type="entry name" value="HEAT SHOCK PROTEIN 90 FAMILY MEMBER"/>
    <property type="match status" value="1"/>
</dbReference>
<evidence type="ECO:0000256" key="7">
    <source>
        <dbReference type="ARBA" id="ARBA00023186"/>
    </source>
</evidence>
<reference evidence="12" key="1">
    <citation type="submission" date="2021-02" db="EMBL/GenBank/DDBJ databases">
        <title>Infant gut strain persistence is associated with maternal origin, phylogeny, and functional potential including surface adhesion and iron acquisition.</title>
        <authorList>
            <person name="Lou Y.C."/>
        </authorList>
    </citation>
    <scope>NUCLEOTIDE SEQUENCE</scope>
    <source>
        <strain evidence="12">L3_108_103G1_dasL3_108_103G1_concoct_2</strain>
    </source>
</reference>
<feature type="region of interest" description="A; substrate-binding" evidence="8">
    <location>
        <begin position="1"/>
        <end position="355"/>
    </location>
</feature>
<evidence type="ECO:0000256" key="3">
    <source>
        <dbReference type="ARBA" id="ARBA00022490"/>
    </source>
</evidence>
<dbReference type="Pfam" id="PF13589">
    <property type="entry name" value="HATPase_c_3"/>
    <property type="match status" value="1"/>
</dbReference>
<dbReference type="AlphaFoldDB" id="A0A942ZYL9"/>
<dbReference type="InterPro" id="IPR020568">
    <property type="entry name" value="Ribosomal_Su5_D2-typ_SF"/>
</dbReference>